<dbReference type="EMBL" id="LCFB01000009">
    <property type="protein sequence ID" value="KKS85199.1"/>
    <property type="molecule type" value="Genomic_DNA"/>
</dbReference>
<proteinExistence type="predicted"/>
<dbReference type="AlphaFoldDB" id="A0A0G1CIB2"/>
<accession>A0A0G1CIB2</accession>
<feature type="non-terminal residue" evidence="1">
    <location>
        <position position="1"/>
    </location>
</feature>
<gene>
    <name evidence="1" type="ORF">UV59_C0009G0001</name>
</gene>
<dbReference type="SUPFAM" id="SSF53756">
    <property type="entry name" value="UDP-Glycosyltransferase/glycogen phosphorylase"/>
    <property type="match status" value="1"/>
</dbReference>
<protein>
    <recommendedName>
        <fullName evidence="3">Glycosyltransferase</fullName>
    </recommendedName>
</protein>
<reference evidence="1 2" key="1">
    <citation type="journal article" date="2015" name="Nature">
        <title>rRNA introns, odd ribosomes, and small enigmatic genomes across a large radiation of phyla.</title>
        <authorList>
            <person name="Brown C.T."/>
            <person name="Hug L.A."/>
            <person name="Thomas B.C."/>
            <person name="Sharon I."/>
            <person name="Castelle C.J."/>
            <person name="Singh A."/>
            <person name="Wilkins M.J."/>
            <person name="Williams K.H."/>
            <person name="Banfield J.F."/>
        </authorList>
    </citation>
    <scope>NUCLEOTIDE SEQUENCE [LARGE SCALE GENOMIC DNA]</scope>
</reference>
<comment type="caution">
    <text evidence="1">The sequence shown here is derived from an EMBL/GenBank/DDBJ whole genome shotgun (WGS) entry which is preliminary data.</text>
</comment>
<evidence type="ECO:0008006" key="3">
    <source>
        <dbReference type="Google" id="ProtNLM"/>
    </source>
</evidence>
<organism evidence="1 2">
    <name type="scientific">Candidatus Gottesmanbacteria bacterium GW2011_GWA1_43_11</name>
    <dbReference type="NCBI Taxonomy" id="1618436"/>
    <lineage>
        <taxon>Bacteria</taxon>
        <taxon>Candidatus Gottesmaniibacteriota</taxon>
    </lineage>
</organism>
<dbReference type="Gene3D" id="3.40.50.2000">
    <property type="entry name" value="Glycogen Phosphorylase B"/>
    <property type="match status" value="2"/>
</dbReference>
<dbReference type="Proteomes" id="UP000034543">
    <property type="component" value="Unassembled WGS sequence"/>
</dbReference>
<evidence type="ECO:0000313" key="2">
    <source>
        <dbReference type="Proteomes" id="UP000034543"/>
    </source>
</evidence>
<sequence>IVTNGKVGFLVNSVAEMAAKIKEIDTIKREDCRKRVEEFFSIEQMINKYEILLRKN</sequence>
<evidence type="ECO:0000313" key="1">
    <source>
        <dbReference type="EMBL" id="KKS85199.1"/>
    </source>
</evidence>
<dbReference type="STRING" id="1618436.UV59_C0009G0001"/>
<name>A0A0G1CIB2_9BACT</name>